<proteinExistence type="predicted"/>
<dbReference type="EMBL" id="CDMZ01001605">
    <property type="protein sequence ID" value="CEM35104.1"/>
    <property type="molecule type" value="Genomic_DNA"/>
</dbReference>
<name>A0A0G4GVW0_9ALVE</name>
<dbReference type="PhylomeDB" id="A0A0G4GVW0"/>
<dbReference type="AlphaFoldDB" id="A0A0G4GVW0"/>
<dbReference type="VEuPathDB" id="CryptoDB:Cvel_23612"/>
<sequence length="102" mass="11288">MEAGLAPPEEDGSWTLELPLTTFLRNEYFPRVASQFTAASPEMRRKVCQEYLLVFNVKAPKGRSPMESLKAFAKFISIAGTGLQVSDRDLGEAFHTALPPTI</sequence>
<protein>
    <submittedName>
        <fullName evidence="1">Uncharacterized protein</fullName>
    </submittedName>
</protein>
<gene>
    <name evidence="1" type="ORF">Cvel_23612</name>
</gene>
<accession>A0A0G4GVW0</accession>
<organism evidence="1">
    <name type="scientific">Chromera velia CCMP2878</name>
    <dbReference type="NCBI Taxonomy" id="1169474"/>
    <lineage>
        <taxon>Eukaryota</taxon>
        <taxon>Sar</taxon>
        <taxon>Alveolata</taxon>
        <taxon>Colpodellida</taxon>
        <taxon>Chromeraceae</taxon>
        <taxon>Chromera</taxon>
    </lineage>
</organism>
<reference evidence="1" key="1">
    <citation type="submission" date="2014-11" db="EMBL/GenBank/DDBJ databases">
        <authorList>
            <person name="Otto D Thomas"/>
            <person name="Naeem Raeece"/>
        </authorList>
    </citation>
    <scope>NUCLEOTIDE SEQUENCE</scope>
</reference>
<evidence type="ECO:0000313" key="1">
    <source>
        <dbReference type="EMBL" id="CEM35104.1"/>
    </source>
</evidence>